<evidence type="ECO:0000256" key="4">
    <source>
        <dbReference type="ARBA" id="ARBA00022679"/>
    </source>
</evidence>
<dbReference type="GO" id="GO:0009228">
    <property type="term" value="P:thiamine biosynthetic process"/>
    <property type="evidence" value="ECO:0007669"/>
    <property type="project" value="UniProtKB-UniRule"/>
</dbReference>
<dbReference type="InterPro" id="IPR049557">
    <property type="entry name" value="Transketolase_CS"/>
</dbReference>
<keyword evidence="4 10" id="KW-0808">Transferase</keyword>
<feature type="binding site" evidence="10">
    <location>
        <begin position="115"/>
        <end position="117"/>
    </location>
    <ligand>
        <name>thiamine diphosphate</name>
        <dbReference type="ChEBI" id="CHEBI:58937"/>
    </ligand>
</feature>
<dbReference type="FunFam" id="3.40.50.970:FF:000005">
    <property type="entry name" value="1-deoxy-D-xylulose-5-phosphate synthase"/>
    <property type="match status" value="1"/>
</dbReference>
<name>A0A1M6DNX6_9FIRM</name>
<comment type="pathway">
    <text evidence="1 10">Metabolic intermediate biosynthesis; 1-deoxy-D-xylulose 5-phosphate biosynthesis; 1-deoxy-D-xylulose 5-phosphate from D-glyceraldehyde 3-phosphate and pyruvate: step 1/1.</text>
</comment>
<sequence length="619" mass="67994">MNNLLDSINDIKDIKKLKINELEKLSGEIREFLINTVSKTGGHLASNLGVVELTIALHYVFDSPEDKLIWDVGHQSYVHKILTGRKKQMDTIRQFGGLSGFPKRSESEHDVFETGHSSTSISAALGFVNARDIKGEDYSVVSIIGDGALTGGMALEAINNAGRKKSNMIVILNDNEMSISKNVGSISSYLNRVRTGTAYYTAKRGIETAISKIPIVGNSMVRFIRKTKESLKTFLVNGGMLFEEFGFRYIGPIDGHSIDDLIDVLERVKKIEAPVMVHVHTKKGKGYLPAEKKPDVFHGVGKFDVKTGKSLDKSSISFSKVFGSKMVELAEENKNLVAITAAMAGGTGLAEFEKKFPKRFVDVGIAEQHGVTLAAGMASNGMVPVFALYSSFMQRAYDQLVHDVALQNLHVVLCIDRAGIVGRDGETHQGVFDSAFLYQIPNVTVMSPVDASDLENMLEWAVNEGTGPVVIRYPRGYVDSSLPEKREGFGNTEILKEGKDITLVSFGKLVHDAMRASEMLGKEGIEAGVVALKTIKPISRELIIEEGQKTGKILFVDETVKYGSVGRLLYDFLPDGVELRLHTLPDDFIEHGSVEELFAKYKLDGEGISEIVLKWLRNG</sequence>
<feature type="binding site" evidence="10">
    <location>
        <position position="175"/>
    </location>
    <ligand>
        <name>thiamine diphosphate</name>
        <dbReference type="ChEBI" id="CHEBI:58937"/>
    </ligand>
</feature>
<dbReference type="NCBIfam" id="TIGR00204">
    <property type="entry name" value="dxs"/>
    <property type="match status" value="1"/>
</dbReference>
<dbReference type="InterPro" id="IPR009014">
    <property type="entry name" value="Transketo_C/PFOR_II"/>
</dbReference>
<comment type="cofactor">
    <cofactor evidence="10">
        <name>Mg(2+)</name>
        <dbReference type="ChEBI" id="CHEBI:18420"/>
    </cofactor>
    <text evidence="10">Binds 1 Mg(2+) ion per subunit.</text>
</comment>
<dbReference type="Pfam" id="PF13292">
    <property type="entry name" value="DXP_synthase_N"/>
    <property type="match status" value="1"/>
</dbReference>
<dbReference type="InterPro" id="IPR033248">
    <property type="entry name" value="Transketolase_C"/>
</dbReference>
<keyword evidence="13" id="KW-1185">Reference proteome</keyword>
<dbReference type="CDD" id="cd07033">
    <property type="entry name" value="TPP_PYR_DXS_TK_like"/>
    <property type="match status" value="1"/>
</dbReference>
<keyword evidence="5 10" id="KW-0479">Metal-binding</keyword>
<keyword evidence="8 10" id="KW-0786">Thiamine pyrophosphate</keyword>
<dbReference type="Gene3D" id="3.40.50.970">
    <property type="match status" value="2"/>
</dbReference>
<dbReference type="AlphaFoldDB" id="A0A1M6DNX6"/>
<evidence type="ECO:0000256" key="3">
    <source>
        <dbReference type="ARBA" id="ARBA00011738"/>
    </source>
</evidence>
<feature type="binding site" evidence="10">
    <location>
        <position position="175"/>
    </location>
    <ligand>
        <name>Mg(2+)</name>
        <dbReference type="ChEBI" id="CHEBI:18420"/>
    </ligand>
</feature>
<feature type="binding site" evidence="10">
    <location>
        <position position="287"/>
    </location>
    <ligand>
        <name>thiamine diphosphate</name>
        <dbReference type="ChEBI" id="CHEBI:58937"/>
    </ligand>
</feature>
<dbReference type="Pfam" id="PF02780">
    <property type="entry name" value="Transketolase_C"/>
    <property type="match status" value="1"/>
</dbReference>
<dbReference type="UniPathway" id="UPA00064">
    <property type="reaction ID" value="UER00091"/>
</dbReference>
<proteinExistence type="inferred from homology"/>
<dbReference type="Pfam" id="PF02779">
    <property type="entry name" value="Transket_pyr"/>
    <property type="match status" value="1"/>
</dbReference>
<keyword evidence="6 10" id="KW-0460">Magnesium</keyword>
<organism evidence="12 13">
    <name type="scientific">Dethiosulfatibacter aminovorans DSM 17477</name>
    <dbReference type="NCBI Taxonomy" id="1121476"/>
    <lineage>
        <taxon>Bacteria</taxon>
        <taxon>Bacillati</taxon>
        <taxon>Bacillota</taxon>
        <taxon>Tissierellia</taxon>
        <taxon>Dethiosulfatibacter</taxon>
    </lineage>
</organism>
<dbReference type="NCBIfam" id="NF003933">
    <property type="entry name" value="PRK05444.2-2"/>
    <property type="match status" value="1"/>
</dbReference>
<dbReference type="GO" id="GO:0008661">
    <property type="term" value="F:1-deoxy-D-xylulose-5-phosphate synthase activity"/>
    <property type="evidence" value="ECO:0007669"/>
    <property type="project" value="UniProtKB-UniRule"/>
</dbReference>
<dbReference type="EC" id="2.2.1.7" evidence="10"/>
<evidence type="ECO:0000256" key="1">
    <source>
        <dbReference type="ARBA" id="ARBA00004980"/>
    </source>
</evidence>
<dbReference type="Gene3D" id="3.40.50.920">
    <property type="match status" value="1"/>
</dbReference>
<dbReference type="InterPro" id="IPR005475">
    <property type="entry name" value="Transketolase-like_Pyr-bd"/>
</dbReference>
<keyword evidence="9 10" id="KW-0414">Isoprene biosynthesis</keyword>
<dbReference type="CDD" id="cd02007">
    <property type="entry name" value="TPP_DXS"/>
    <property type="match status" value="1"/>
</dbReference>
<dbReference type="Proteomes" id="UP000184052">
    <property type="component" value="Unassembled WGS sequence"/>
</dbReference>
<dbReference type="PROSITE" id="PS00801">
    <property type="entry name" value="TRANSKETOLASE_1"/>
    <property type="match status" value="1"/>
</dbReference>
<evidence type="ECO:0000256" key="9">
    <source>
        <dbReference type="ARBA" id="ARBA00023229"/>
    </source>
</evidence>
<evidence type="ECO:0000256" key="10">
    <source>
        <dbReference type="HAMAP-Rule" id="MF_00315"/>
    </source>
</evidence>
<dbReference type="SUPFAM" id="SSF52518">
    <property type="entry name" value="Thiamin diphosphate-binding fold (THDP-binding)"/>
    <property type="match status" value="2"/>
</dbReference>
<feature type="binding site" evidence="10">
    <location>
        <position position="146"/>
    </location>
    <ligand>
        <name>Mg(2+)</name>
        <dbReference type="ChEBI" id="CHEBI:18420"/>
    </ligand>
</feature>
<feature type="binding site" evidence="10">
    <location>
        <begin position="147"/>
        <end position="148"/>
    </location>
    <ligand>
        <name>thiamine diphosphate</name>
        <dbReference type="ChEBI" id="CHEBI:58937"/>
    </ligand>
</feature>
<dbReference type="SUPFAM" id="SSF52922">
    <property type="entry name" value="TK C-terminal domain-like"/>
    <property type="match status" value="1"/>
</dbReference>
<evidence type="ECO:0000256" key="8">
    <source>
        <dbReference type="ARBA" id="ARBA00023052"/>
    </source>
</evidence>
<feature type="domain" description="Transketolase-like pyrimidine-binding" evidence="11">
    <location>
        <begin position="316"/>
        <end position="480"/>
    </location>
</feature>
<evidence type="ECO:0000313" key="13">
    <source>
        <dbReference type="Proteomes" id="UP000184052"/>
    </source>
</evidence>
<evidence type="ECO:0000256" key="2">
    <source>
        <dbReference type="ARBA" id="ARBA00011081"/>
    </source>
</evidence>
<dbReference type="PANTHER" id="PTHR43322">
    <property type="entry name" value="1-D-DEOXYXYLULOSE 5-PHOSPHATE SYNTHASE-RELATED"/>
    <property type="match status" value="1"/>
</dbReference>
<dbReference type="STRING" id="1121476.SAMN02745751_00989"/>
<dbReference type="RefSeq" id="WP_245819751.1">
    <property type="nucleotide sequence ID" value="NZ_FQZL01000006.1"/>
</dbReference>
<dbReference type="HAMAP" id="MF_00315">
    <property type="entry name" value="DXP_synth"/>
    <property type="match status" value="1"/>
</dbReference>
<accession>A0A1M6DNX6</accession>
<keyword evidence="7 10" id="KW-0784">Thiamine biosynthesis</keyword>
<comment type="catalytic activity">
    <reaction evidence="10">
        <text>D-glyceraldehyde 3-phosphate + pyruvate + H(+) = 1-deoxy-D-xylulose 5-phosphate + CO2</text>
        <dbReference type="Rhea" id="RHEA:12605"/>
        <dbReference type="ChEBI" id="CHEBI:15361"/>
        <dbReference type="ChEBI" id="CHEBI:15378"/>
        <dbReference type="ChEBI" id="CHEBI:16526"/>
        <dbReference type="ChEBI" id="CHEBI:57792"/>
        <dbReference type="ChEBI" id="CHEBI:59776"/>
        <dbReference type="EC" id="2.2.1.7"/>
    </reaction>
</comment>
<protein>
    <recommendedName>
        <fullName evidence="10">1-deoxy-D-xylulose-5-phosphate synthase</fullName>
        <ecNumber evidence="10">2.2.1.7</ecNumber>
    </recommendedName>
    <alternativeName>
        <fullName evidence="10">1-deoxyxylulose-5-phosphate synthase</fullName>
        <shortName evidence="10">DXP synthase</shortName>
        <shortName evidence="10">DXPS</shortName>
    </alternativeName>
</protein>
<dbReference type="GO" id="GO:0000287">
    <property type="term" value="F:magnesium ion binding"/>
    <property type="evidence" value="ECO:0007669"/>
    <property type="project" value="UniProtKB-UniRule"/>
</dbReference>
<feature type="binding site" evidence="10">
    <location>
        <position position="74"/>
    </location>
    <ligand>
        <name>thiamine diphosphate</name>
        <dbReference type="ChEBI" id="CHEBI:58937"/>
    </ligand>
</feature>
<dbReference type="GO" id="GO:0019288">
    <property type="term" value="P:isopentenyl diphosphate biosynthetic process, methylerythritol 4-phosphate pathway"/>
    <property type="evidence" value="ECO:0007669"/>
    <property type="project" value="TreeGrafter"/>
</dbReference>
<reference evidence="12 13" key="1">
    <citation type="submission" date="2016-11" db="EMBL/GenBank/DDBJ databases">
        <authorList>
            <person name="Jaros S."/>
            <person name="Januszkiewicz K."/>
            <person name="Wedrychowicz H."/>
        </authorList>
    </citation>
    <scope>NUCLEOTIDE SEQUENCE [LARGE SCALE GENOMIC DNA]</scope>
    <source>
        <strain evidence="12 13">DSM 17477</strain>
    </source>
</reference>
<evidence type="ECO:0000313" key="12">
    <source>
        <dbReference type="EMBL" id="SHI74921.1"/>
    </source>
</evidence>
<evidence type="ECO:0000256" key="6">
    <source>
        <dbReference type="ARBA" id="ARBA00022842"/>
    </source>
</evidence>
<evidence type="ECO:0000259" key="11">
    <source>
        <dbReference type="SMART" id="SM00861"/>
    </source>
</evidence>
<dbReference type="GO" id="GO:0030976">
    <property type="term" value="F:thiamine pyrophosphate binding"/>
    <property type="evidence" value="ECO:0007669"/>
    <property type="project" value="UniProtKB-UniRule"/>
</dbReference>
<evidence type="ECO:0000256" key="7">
    <source>
        <dbReference type="ARBA" id="ARBA00022977"/>
    </source>
</evidence>
<comment type="subunit">
    <text evidence="3 10">Homodimer.</text>
</comment>
<comment type="function">
    <text evidence="10">Catalyzes the acyloin condensation reaction between C atoms 2 and 3 of pyruvate and glyceraldehyde 3-phosphate to yield 1-deoxy-D-xylulose-5-phosphate (DXP).</text>
</comment>
<evidence type="ECO:0000256" key="5">
    <source>
        <dbReference type="ARBA" id="ARBA00022723"/>
    </source>
</evidence>
<dbReference type="InterPro" id="IPR029061">
    <property type="entry name" value="THDP-binding"/>
</dbReference>
<dbReference type="GO" id="GO:0016114">
    <property type="term" value="P:terpenoid biosynthetic process"/>
    <property type="evidence" value="ECO:0007669"/>
    <property type="project" value="UniProtKB-UniRule"/>
</dbReference>
<dbReference type="EMBL" id="FQZL01000006">
    <property type="protein sequence ID" value="SHI74921.1"/>
    <property type="molecule type" value="Genomic_DNA"/>
</dbReference>
<feature type="binding site" evidence="10">
    <location>
        <position position="367"/>
    </location>
    <ligand>
        <name>thiamine diphosphate</name>
        <dbReference type="ChEBI" id="CHEBI:58937"/>
    </ligand>
</feature>
<dbReference type="SMART" id="SM00861">
    <property type="entry name" value="Transket_pyr"/>
    <property type="match status" value="1"/>
</dbReference>
<gene>
    <name evidence="10" type="primary">dxs</name>
    <name evidence="12" type="ORF">SAMN02745751_00989</name>
</gene>
<dbReference type="GO" id="GO:0005829">
    <property type="term" value="C:cytosol"/>
    <property type="evidence" value="ECO:0007669"/>
    <property type="project" value="TreeGrafter"/>
</dbReference>
<dbReference type="InterPro" id="IPR005477">
    <property type="entry name" value="Dxylulose-5-P_synthase"/>
</dbReference>
<comment type="cofactor">
    <cofactor evidence="10">
        <name>thiamine diphosphate</name>
        <dbReference type="ChEBI" id="CHEBI:58937"/>
    </cofactor>
    <text evidence="10">Binds 1 thiamine pyrophosphate per subunit.</text>
</comment>
<comment type="similarity">
    <text evidence="2 10">Belongs to the transketolase family. DXPS subfamily.</text>
</comment>
<dbReference type="PANTHER" id="PTHR43322:SF5">
    <property type="entry name" value="1-DEOXY-D-XYLULOSE-5-PHOSPHATE SYNTHASE, CHLOROPLASTIC"/>
    <property type="match status" value="1"/>
</dbReference>